<accession>A0A8J7PKF3</accession>
<dbReference type="InterPro" id="IPR029058">
    <property type="entry name" value="AB_hydrolase_fold"/>
</dbReference>
<dbReference type="PANTHER" id="PTHR43037">
    <property type="entry name" value="UNNAMED PRODUCT-RELATED"/>
    <property type="match status" value="1"/>
</dbReference>
<name>A0A8J7PKF3_9BACT</name>
<reference evidence="3" key="1">
    <citation type="submission" date="2021-02" db="EMBL/GenBank/DDBJ databases">
        <title>Genome-Resolved Metagenomics of a Microbial Community Performing Photosynthetic Biological Nutrient Removal.</title>
        <authorList>
            <person name="Mcdaniel E.A."/>
        </authorList>
    </citation>
    <scope>NUCLEOTIDE SEQUENCE</scope>
    <source>
        <strain evidence="3">UWPOB_OBS1</strain>
    </source>
</reference>
<dbReference type="PANTHER" id="PTHR43037:SF1">
    <property type="entry name" value="BLL1128 PROTEIN"/>
    <property type="match status" value="1"/>
</dbReference>
<dbReference type="GO" id="GO:0016787">
    <property type="term" value="F:hydrolase activity"/>
    <property type="evidence" value="ECO:0007669"/>
    <property type="project" value="UniProtKB-KW"/>
</dbReference>
<organism evidence="3 4">
    <name type="scientific">Candidatus Obscuribacter phosphatis</name>
    <dbReference type="NCBI Taxonomy" id="1906157"/>
    <lineage>
        <taxon>Bacteria</taxon>
        <taxon>Bacillati</taxon>
        <taxon>Candidatus Melainabacteria</taxon>
        <taxon>Candidatus Obscuribacterales</taxon>
        <taxon>Candidatus Obscuribacteraceae</taxon>
        <taxon>Candidatus Obscuribacter</taxon>
    </lineage>
</organism>
<dbReference type="InterPro" id="IPR050955">
    <property type="entry name" value="Plant_Biomass_Hydrol_Est"/>
</dbReference>
<dbReference type="Pfam" id="PF10503">
    <property type="entry name" value="Esterase_PHB"/>
    <property type="match status" value="1"/>
</dbReference>
<proteinExistence type="predicted"/>
<keyword evidence="1" id="KW-0732">Signal</keyword>
<keyword evidence="2" id="KW-0378">Hydrolase</keyword>
<evidence type="ECO:0000256" key="2">
    <source>
        <dbReference type="ARBA" id="ARBA00022801"/>
    </source>
</evidence>
<dbReference type="EMBL" id="JAFLCK010000063">
    <property type="protein sequence ID" value="MBN8662892.1"/>
    <property type="molecule type" value="Genomic_DNA"/>
</dbReference>
<dbReference type="Gene3D" id="3.40.50.1820">
    <property type="entry name" value="alpha/beta hydrolase"/>
    <property type="match status" value="1"/>
</dbReference>
<evidence type="ECO:0000313" key="4">
    <source>
        <dbReference type="Proteomes" id="UP000664277"/>
    </source>
</evidence>
<sequence>MDKLHSFKSVKQVKRGLSGRDLDRALDRDLGRALASPLACLGMALSLACGFSFCLKDHSALPAADAKTQKSKDAAKVDPYSLDLMPVSIAADGMMRDFAVHLPPNLKQQAQAGIQPQSVPLVLVFHDGFKLAQNMDEVTGFNAIADRENFAVVYPMGINGHWNDGRNIDGYAKFDDVSFVKHIIEYMQRRYHIDSGHVYACGIGNGGFFSQYLALMLPGHFSAIASVAATLPENIYHSRQSIKPVSVVYILGMNDPLVPFRGGPIHFESYRDRGMVVPAPEAVQFWVKGNRGQSTPNSQDLPDTDPSDGCRVKAAVFGSGLKGSEVMVYGIEGGGHTWPGGINRYSPKTVGATCRDISASEAIWDFFKRH</sequence>
<comment type="caution">
    <text evidence="3">The sequence shown here is derived from an EMBL/GenBank/DDBJ whole genome shotgun (WGS) entry which is preliminary data.</text>
</comment>
<evidence type="ECO:0000256" key="1">
    <source>
        <dbReference type="ARBA" id="ARBA00022729"/>
    </source>
</evidence>
<dbReference type="AlphaFoldDB" id="A0A8J7PKF3"/>
<evidence type="ECO:0000313" key="3">
    <source>
        <dbReference type="EMBL" id="MBN8662892.1"/>
    </source>
</evidence>
<dbReference type="Proteomes" id="UP000664277">
    <property type="component" value="Unassembled WGS sequence"/>
</dbReference>
<gene>
    <name evidence="3" type="ORF">J0M35_21170</name>
</gene>
<dbReference type="GO" id="GO:0005576">
    <property type="term" value="C:extracellular region"/>
    <property type="evidence" value="ECO:0007669"/>
    <property type="project" value="InterPro"/>
</dbReference>
<protein>
    <recommendedName>
        <fullName evidence="5">Poly(3-hydroxybutyrate) depolymerase</fullName>
    </recommendedName>
</protein>
<dbReference type="SUPFAM" id="SSF53474">
    <property type="entry name" value="alpha/beta-Hydrolases"/>
    <property type="match status" value="1"/>
</dbReference>
<evidence type="ECO:0008006" key="5">
    <source>
        <dbReference type="Google" id="ProtNLM"/>
    </source>
</evidence>
<dbReference type="InterPro" id="IPR010126">
    <property type="entry name" value="Esterase_phb"/>
</dbReference>